<dbReference type="PANTHER" id="PTHR42776:SF28">
    <property type="entry name" value="GLUTAMYL ENDOPEPTIDASE, CHLOROPLASTIC-RELATED"/>
    <property type="match status" value="1"/>
</dbReference>
<dbReference type="Proteomes" id="UP000294927">
    <property type="component" value="Unassembled WGS sequence"/>
</dbReference>
<dbReference type="OrthoDB" id="3325701at2"/>
<dbReference type="RefSeq" id="WP_133904622.1">
    <property type="nucleotide sequence ID" value="NZ_SOCP01000007.1"/>
</dbReference>
<dbReference type="Pfam" id="PF00326">
    <property type="entry name" value="Peptidase_S9"/>
    <property type="match status" value="1"/>
</dbReference>
<keyword evidence="3" id="KW-0645">Protease</keyword>
<gene>
    <name evidence="3" type="ORF">CLV71_107298</name>
</gene>
<dbReference type="SUPFAM" id="SSF53474">
    <property type="entry name" value="alpha/beta-Hydrolases"/>
    <property type="match status" value="1"/>
</dbReference>
<dbReference type="InterPro" id="IPR029058">
    <property type="entry name" value="AB_hydrolase_fold"/>
</dbReference>
<keyword evidence="1" id="KW-0378">Hydrolase</keyword>
<dbReference type="GO" id="GO:0004177">
    <property type="term" value="F:aminopeptidase activity"/>
    <property type="evidence" value="ECO:0007669"/>
    <property type="project" value="UniProtKB-KW"/>
</dbReference>
<evidence type="ECO:0000313" key="3">
    <source>
        <dbReference type="EMBL" id="TDV49950.1"/>
    </source>
</evidence>
<dbReference type="PANTHER" id="PTHR42776">
    <property type="entry name" value="SERINE PEPTIDASE S9 FAMILY MEMBER"/>
    <property type="match status" value="1"/>
</dbReference>
<comment type="caution">
    <text evidence="3">The sequence shown here is derived from an EMBL/GenBank/DDBJ whole genome shotgun (WGS) entry which is preliminary data.</text>
</comment>
<organism evidence="3 4">
    <name type="scientific">Actinophytocola oryzae</name>
    <dbReference type="NCBI Taxonomy" id="502181"/>
    <lineage>
        <taxon>Bacteria</taxon>
        <taxon>Bacillati</taxon>
        <taxon>Actinomycetota</taxon>
        <taxon>Actinomycetes</taxon>
        <taxon>Pseudonocardiales</taxon>
        <taxon>Pseudonocardiaceae</taxon>
    </lineage>
</organism>
<keyword evidence="3" id="KW-0031">Aminopeptidase</keyword>
<evidence type="ECO:0000313" key="4">
    <source>
        <dbReference type="Proteomes" id="UP000294927"/>
    </source>
</evidence>
<dbReference type="AlphaFoldDB" id="A0A4R7VKF0"/>
<accession>A0A4R7VKF0</accession>
<dbReference type="GO" id="GO:0006508">
    <property type="term" value="P:proteolysis"/>
    <property type="evidence" value="ECO:0007669"/>
    <property type="project" value="InterPro"/>
</dbReference>
<dbReference type="EMBL" id="SOCP01000007">
    <property type="protein sequence ID" value="TDV49950.1"/>
    <property type="molecule type" value="Genomic_DNA"/>
</dbReference>
<protein>
    <submittedName>
        <fullName evidence="3">Dipeptidyl aminopeptidase/acylaminoacyl peptidase</fullName>
    </submittedName>
</protein>
<name>A0A4R7VKF0_9PSEU</name>
<dbReference type="GO" id="GO:0004252">
    <property type="term" value="F:serine-type endopeptidase activity"/>
    <property type="evidence" value="ECO:0007669"/>
    <property type="project" value="TreeGrafter"/>
</dbReference>
<proteinExistence type="predicted"/>
<evidence type="ECO:0000259" key="2">
    <source>
        <dbReference type="Pfam" id="PF00326"/>
    </source>
</evidence>
<keyword evidence="4" id="KW-1185">Reference proteome</keyword>
<evidence type="ECO:0000256" key="1">
    <source>
        <dbReference type="ARBA" id="ARBA00022801"/>
    </source>
</evidence>
<sequence length="638" mass="67683">MRTPEALRGYVEELLGRSVTPRVDASPDGVWACVGPEDAEVTAGTVAVHRAAASVEDGWVLPELVPGTVAWAPTGAVLAGYGERDGVLVPGVARLEERSVRWFDVPAGPLPMAWLDCHRLVVPVSVTEPSAPPVPAVFEADRFSRVRVLCADVPPPRRYTLSTLDIRDGTVGALSLPTASYHALHACPCGGHLVAGTADAVVLADLPAGVARPLEPNPVGVGWFRDGTTEFLVSLLSTRHGTEIRARTPDGADRIVGVVPGAPLYHSFAPPAPRLLLGDPGTGTASHLVLISPGADGPAVRSWRIDGRPLTHARVAAVDESAGVLRAAVVETRRTRSLVRLLTEDTPGGGVVWTGRRHADATGLGLLGVEDWAGGAVRLAGPGPDPPRRVRLRDTRIVGEPDELAARVLLHPPADGQAPVATAVSLLPRLAGPRSRAPGLLTEHVHWLTRLGFAVAAVDVPLRWWPEVPDERIRAEAVSTITAAVTSSGLTGRLVVHGHSFAATLALQALADTDLFAAAMVSGGGYCRSLTPLGFQYEKRALWAAERVYRDFDAVLSAPRIRRPVLIVHGQRDRNPATPPEAAVLLFQCLTALGTPSRLVLLPDDGHRVRTRGGRATLLSEQAAWMYRWATTTAEEST</sequence>
<feature type="domain" description="Peptidase S9 prolyl oligopeptidase catalytic" evidence="2">
    <location>
        <begin position="492"/>
        <end position="630"/>
    </location>
</feature>
<dbReference type="InterPro" id="IPR001375">
    <property type="entry name" value="Peptidase_S9_cat"/>
</dbReference>
<reference evidence="3 4" key="1">
    <citation type="submission" date="2019-03" db="EMBL/GenBank/DDBJ databases">
        <title>Genomic Encyclopedia of Archaeal and Bacterial Type Strains, Phase II (KMG-II): from individual species to whole genera.</title>
        <authorList>
            <person name="Goeker M."/>
        </authorList>
    </citation>
    <scope>NUCLEOTIDE SEQUENCE [LARGE SCALE GENOMIC DNA]</scope>
    <source>
        <strain evidence="3 4">DSM 45499</strain>
    </source>
</reference>
<dbReference type="SUPFAM" id="SSF82171">
    <property type="entry name" value="DPP6 N-terminal domain-like"/>
    <property type="match status" value="1"/>
</dbReference>
<dbReference type="Gene3D" id="3.40.50.1820">
    <property type="entry name" value="alpha/beta hydrolase"/>
    <property type="match status" value="1"/>
</dbReference>